<sequence length="187" mass="20916">MNFVSLYPIECEQTELKNMENPFEEQQNKLQRPTFLLVLCILTFIGSGWGTLSNLFSVFTAGLTDSSMQMEHYSSMLNSMDQGAGSAVLSDILNSTMASLQATFVHAREIAVVSLVLSVISLLGAILMFQLRRLGFYLYTAAQILALFVLPYFAGFSMYVGMVMFFSGLISLLFIILYAVNLKYMTR</sequence>
<name>A0A412TSC1_9BACT</name>
<keyword evidence="1" id="KW-1133">Transmembrane helix</keyword>
<proteinExistence type="predicted"/>
<dbReference type="AlphaFoldDB" id="A0A412TSC1"/>
<comment type="caution">
    <text evidence="2">The sequence shown here is derived from an EMBL/GenBank/DDBJ whole genome shotgun (WGS) entry which is preliminary data.</text>
</comment>
<organism evidence="2 3">
    <name type="scientific">Odoribacter splanchnicus</name>
    <dbReference type="NCBI Taxonomy" id="28118"/>
    <lineage>
        <taxon>Bacteria</taxon>
        <taxon>Pseudomonadati</taxon>
        <taxon>Bacteroidota</taxon>
        <taxon>Bacteroidia</taxon>
        <taxon>Bacteroidales</taxon>
        <taxon>Odoribacteraceae</taxon>
        <taxon>Odoribacter</taxon>
    </lineage>
</organism>
<protein>
    <recommendedName>
        <fullName evidence="4">DUF4064 domain-containing protein</fullName>
    </recommendedName>
</protein>
<feature type="transmembrane region" description="Helical" evidence="1">
    <location>
        <begin position="35"/>
        <end position="59"/>
    </location>
</feature>
<evidence type="ECO:0000256" key="1">
    <source>
        <dbReference type="SAM" id="Phobius"/>
    </source>
</evidence>
<evidence type="ECO:0008006" key="4">
    <source>
        <dbReference type="Google" id="ProtNLM"/>
    </source>
</evidence>
<dbReference type="Proteomes" id="UP000284243">
    <property type="component" value="Unassembled WGS sequence"/>
</dbReference>
<reference evidence="2 3" key="1">
    <citation type="submission" date="2018-08" db="EMBL/GenBank/DDBJ databases">
        <title>A genome reference for cultivated species of the human gut microbiota.</title>
        <authorList>
            <person name="Zou Y."/>
            <person name="Xue W."/>
            <person name="Luo G."/>
        </authorList>
    </citation>
    <scope>NUCLEOTIDE SEQUENCE [LARGE SCALE GENOMIC DNA]</scope>
    <source>
        <strain evidence="2 3">AF16-14</strain>
    </source>
</reference>
<feature type="transmembrane region" description="Helical" evidence="1">
    <location>
        <begin position="159"/>
        <end position="180"/>
    </location>
</feature>
<evidence type="ECO:0000313" key="3">
    <source>
        <dbReference type="Proteomes" id="UP000284243"/>
    </source>
</evidence>
<feature type="transmembrane region" description="Helical" evidence="1">
    <location>
        <begin position="110"/>
        <end position="129"/>
    </location>
</feature>
<dbReference type="EMBL" id="QRYC01000008">
    <property type="protein sequence ID" value="RGU56706.1"/>
    <property type="molecule type" value="Genomic_DNA"/>
</dbReference>
<feature type="transmembrane region" description="Helical" evidence="1">
    <location>
        <begin position="136"/>
        <end position="153"/>
    </location>
</feature>
<evidence type="ECO:0000313" key="2">
    <source>
        <dbReference type="EMBL" id="RGU56706.1"/>
    </source>
</evidence>
<accession>A0A412TSC1</accession>
<keyword evidence="1" id="KW-0812">Transmembrane</keyword>
<gene>
    <name evidence="2" type="ORF">DWW57_07475</name>
</gene>
<keyword evidence="1" id="KW-0472">Membrane</keyword>